<reference evidence="1 2" key="1">
    <citation type="submission" date="2024-06" db="EMBL/GenBank/DDBJ databases">
        <title>Sorghum-associated microbial communities from plants grown in Nebraska, USA.</title>
        <authorList>
            <person name="Schachtman D."/>
        </authorList>
    </citation>
    <scope>NUCLEOTIDE SEQUENCE [LARGE SCALE GENOMIC DNA]</scope>
    <source>
        <strain evidence="1 2">1288</strain>
    </source>
</reference>
<dbReference type="Proteomes" id="UP001549104">
    <property type="component" value="Unassembled WGS sequence"/>
</dbReference>
<evidence type="ECO:0000313" key="2">
    <source>
        <dbReference type="Proteomes" id="UP001549104"/>
    </source>
</evidence>
<protein>
    <submittedName>
        <fullName evidence="1">Uncharacterized protein</fullName>
    </submittedName>
</protein>
<proteinExistence type="predicted"/>
<accession>A0ABV2KCV9</accession>
<sequence>MTKLRVIDGIQKEKPNYRRIYSKAFANTLKSALKETEEIKEFQFSNLSLDIRKKIVLYGVKNINATNLDILDSELLVGTFNTISMLNSMMGTFTPREFLTVFPITKEYDGAKFGVKDYFYTKKCIEEFGMDKVIGEEMKRFHWDYTNRELTNFAVRTMVIMSAISRSESDKGVVEEFFGGQVGITHAMTEDHQDKQLSANNDTRKAQEVMSFRDAVHNWIIEVFDDECKEVLDDSMKGKLTSDAFDKEASAVFGTFLTELYTENRERFIELAKPIYEEYCRMKNEEDTYWKREQLKNANLSLIVNKKLTPKQQLRE</sequence>
<evidence type="ECO:0000313" key="1">
    <source>
        <dbReference type="EMBL" id="MET3658899.1"/>
    </source>
</evidence>
<dbReference type="RefSeq" id="WP_354314517.1">
    <property type="nucleotide sequence ID" value="NZ_JBEPME010000007.1"/>
</dbReference>
<name>A0ABV2KCV9_SPOPS</name>
<comment type="caution">
    <text evidence="1">The sequence shown here is derived from an EMBL/GenBank/DDBJ whole genome shotgun (WGS) entry which is preliminary data.</text>
</comment>
<gene>
    <name evidence="1" type="ORF">ABIC55_004018</name>
</gene>
<dbReference type="EMBL" id="JBEPME010000007">
    <property type="protein sequence ID" value="MET3658899.1"/>
    <property type="molecule type" value="Genomic_DNA"/>
</dbReference>
<keyword evidence="2" id="KW-1185">Reference proteome</keyword>
<organism evidence="1 2">
    <name type="scientific">Sporosarcina psychrophila</name>
    <name type="common">Bacillus psychrophilus</name>
    <dbReference type="NCBI Taxonomy" id="1476"/>
    <lineage>
        <taxon>Bacteria</taxon>
        <taxon>Bacillati</taxon>
        <taxon>Bacillota</taxon>
        <taxon>Bacilli</taxon>
        <taxon>Bacillales</taxon>
        <taxon>Caryophanaceae</taxon>
        <taxon>Sporosarcina</taxon>
    </lineage>
</organism>